<sequence>MESRRHLLRHRAGDCGRALPPSGSKVPTTCPRREKSPMQAPYDTEVTADVFAKAKNTFNCLIGQLTDTASGMLTHDRLEETIVEQGRELQRQLLQAHLDLRALRERQLAHHTRRHHAAGAAAPVVGSDGVPRPRLETGHHRLLATVVGTVTVTRCAWRAPGVRNLYPADAVLSLPAVRHSAGLAKLAVIETVRGSFDAAHAALAARCGNVIGKRQIEQAIVAAAVDVDAFYAARAPLPCTACTVLAISVDGKGIAMRPEALRPATAKAAARARATFRSRLAAGEKPARKRMATLGVVYDAESAPRRPHDVIAVPGGRAGQRLPRARPSAIRKWLCGSISTGPAAVIAKVFDHAEARDPGHARPWVVLVDGARHQLDLITAQAARRGIGVHIVIDFVHVLEKLWAAAWSLHPPAAAAAEDWVAGHALALLAGNTGHVITALTGQVATTAAHRRDGIDACIRYLTNNLEYLRYDQALEAGWPIATGVIEGACRHLIADRFDLAGARWGLAGAEAVLKLRALIANGDLDEYWRFHRARQHERVHQNDYQDGYSLTA</sequence>
<protein>
    <submittedName>
        <fullName evidence="2">ISKra4 family transposase</fullName>
    </submittedName>
</protein>
<accession>A0A4R5EFW2</accession>
<comment type="caution">
    <text evidence="2">The sequence shown here is derived from an EMBL/GenBank/DDBJ whole genome shotgun (WGS) entry which is preliminary data.</text>
</comment>
<dbReference type="Proteomes" id="UP000295136">
    <property type="component" value="Unassembled WGS sequence"/>
</dbReference>
<evidence type="ECO:0000256" key="1">
    <source>
        <dbReference type="SAM" id="MobiDB-lite"/>
    </source>
</evidence>
<reference evidence="2 3" key="1">
    <citation type="submission" date="2019-03" db="EMBL/GenBank/DDBJ databases">
        <title>Draft genome sequences of novel Actinobacteria.</title>
        <authorList>
            <person name="Sahin N."/>
            <person name="Ay H."/>
            <person name="Saygin H."/>
        </authorList>
    </citation>
    <scope>NUCLEOTIDE SEQUENCE [LARGE SCALE GENOMIC DNA]</scope>
    <source>
        <strain evidence="2 3">6K102</strain>
    </source>
</reference>
<dbReference type="NCBIfam" id="NF033572">
    <property type="entry name" value="transpos_ISKra4"/>
    <property type="match status" value="1"/>
</dbReference>
<dbReference type="AlphaFoldDB" id="A0A4R5EFW2"/>
<gene>
    <name evidence="2" type="ORF">E1295_38555</name>
</gene>
<feature type="compositionally biased region" description="Basic residues" evidence="1">
    <location>
        <begin position="1"/>
        <end position="10"/>
    </location>
</feature>
<feature type="region of interest" description="Disordered" evidence="1">
    <location>
        <begin position="1"/>
        <end position="41"/>
    </location>
</feature>
<dbReference type="EMBL" id="SMLD01000162">
    <property type="protein sequence ID" value="TDE33134.1"/>
    <property type="molecule type" value="Genomic_DNA"/>
</dbReference>
<name>A0A4R5EFW2_9ACTN</name>
<evidence type="ECO:0000313" key="3">
    <source>
        <dbReference type="Proteomes" id="UP000295136"/>
    </source>
</evidence>
<evidence type="ECO:0000313" key="2">
    <source>
        <dbReference type="EMBL" id="TDE33134.1"/>
    </source>
</evidence>
<keyword evidence="3" id="KW-1185">Reference proteome</keyword>
<proteinExistence type="predicted"/>
<organism evidence="2 3">
    <name type="scientific">Nonomuraea mesophila</name>
    <dbReference type="NCBI Taxonomy" id="2530382"/>
    <lineage>
        <taxon>Bacteria</taxon>
        <taxon>Bacillati</taxon>
        <taxon>Actinomycetota</taxon>
        <taxon>Actinomycetes</taxon>
        <taxon>Streptosporangiales</taxon>
        <taxon>Streptosporangiaceae</taxon>
        <taxon>Nonomuraea</taxon>
    </lineage>
</organism>